<reference evidence="1" key="1">
    <citation type="submission" date="2021-06" db="EMBL/GenBank/DDBJ databases">
        <authorList>
            <person name="Kallberg Y."/>
            <person name="Tangrot J."/>
            <person name="Rosling A."/>
        </authorList>
    </citation>
    <scope>NUCLEOTIDE SEQUENCE</scope>
    <source>
        <strain evidence="1">UK204</strain>
    </source>
</reference>
<accession>A0A9N9CEQ1</accession>
<dbReference type="AlphaFoldDB" id="A0A9N9CEQ1"/>
<comment type="caution">
    <text evidence="1">The sequence shown here is derived from an EMBL/GenBank/DDBJ whole genome shotgun (WGS) entry which is preliminary data.</text>
</comment>
<dbReference type="Proteomes" id="UP000789570">
    <property type="component" value="Unassembled WGS sequence"/>
</dbReference>
<name>A0A9N9CEQ1_9GLOM</name>
<dbReference type="EMBL" id="CAJVPQ010002443">
    <property type="protein sequence ID" value="CAG8597269.1"/>
    <property type="molecule type" value="Genomic_DNA"/>
</dbReference>
<sequence length="152" mass="17845">MNQNVTTNTSVLLQNENDLMIESSQCSFINEESFIKLQAEESSIELQDYSPPGFDFPDSFDDLQNIDKEWIIIFILRFQTRFCLSDTVTDILIKFVKHVLIELDHNDQFKDFPTSLYTTRKKLGLKHQFIMFSVCPSCHKLYNVNDVEQYTI</sequence>
<protein>
    <submittedName>
        <fullName evidence="1">4912_t:CDS:1</fullName>
    </submittedName>
</protein>
<evidence type="ECO:0000313" key="2">
    <source>
        <dbReference type="Proteomes" id="UP000789570"/>
    </source>
</evidence>
<dbReference type="OrthoDB" id="2436336at2759"/>
<proteinExistence type="predicted"/>
<organism evidence="1 2">
    <name type="scientific">Funneliformis caledonium</name>
    <dbReference type="NCBI Taxonomy" id="1117310"/>
    <lineage>
        <taxon>Eukaryota</taxon>
        <taxon>Fungi</taxon>
        <taxon>Fungi incertae sedis</taxon>
        <taxon>Mucoromycota</taxon>
        <taxon>Glomeromycotina</taxon>
        <taxon>Glomeromycetes</taxon>
        <taxon>Glomerales</taxon>
        <taxon>Glomeraceae</taxon>
        <taxon>Funneliformis</taxon>
    </lineage>
</organism>
<evidence type="ECO:0000313" key="1">
    <source>
        <dbReference type="EMBL" id="CAG8597269.1"/>
    </source>
</evidence>
<gene>
    <name evidence="1" type="ORF">FCALED_LOCUS8409</name>
</gene>
<keyword evidence="2" id="KW-1185">Reference proteome</keyword>